<feature type="binding site" evidence="2">
    <location>
        <position position="125"/>
    </location>
    <ligand>
        <name>Mn(2+)</name>
        <dbReference type="ChEBI" id="CHEBI:29035"/>
        <label>2</label>
    </ligand>
</feature>
<dbReference type="GO" id="GO:0046872">
    <property type="term" value="F:metal ion binding"/>
    <property type="evidence" value="ECO:0007669"/>
    <property type="project" value="UniProtKB-KW"/>
</dbReference>
<feature type="binding site" evidence="2">
    <location>
        <position position="91"/>
    </location>
    <ligand>
        <name>Mn(2+)</name>
        <dbReference type="ChEBI" id="CHEBI:29035"/>
        <label>2</label>
    </ligand>
</feature>
<comment type="caution">
    <text evidence="4">The sequence shown here is derived from an EMBL/GenBank/DDBJ whole genome shotgun (WGS) entry which is preliminary data.</text>
</comment>
<evidence type="ECO:0000313" key="4">
    <source>
        <dbReference type="EMBL" id="MBC5688988.1"/>
    </source>
</evidence>
<sequence>MEGELKNWRRTLHQMPELGLSLSNTSAYIAKELDKMGIAYRILDKGAGILGEIGGNGATILLRSDMDGLPIREESGEEFASVNGNMHACGHDMHAAILLGAAKMLKEQEASLQGKVLLLFQSGEEPLEGAIEAVKQGVVDSVQAAFAMHVASQLPTGVLIYGEHPMSSSTNFEITFQGKGGHGSMPEYCIDPIHAGVHAYLAFEELIARECAGSDEVVLTIGSFQAGSAPNIIPDKAVMQGTLRTFDREKKEYILGRIHEMLDGIDKMCRVSHTFRILSSVDDVVCDKELNGQCAASIRKLSDKLVIKELFHVMGSEDFAAISQKVPSSYFGLGAAVDVPEKCYGQHNPRVRFNEACLPVGAAAYAQVAADYLERESQAGEKKA</sequence>
<dbReference type="Pfam" id="PF07687">
    <property type="entry name" value="M20_dimer"/>
    <property type="match status" value="1"/>
</dbReference>
<keyword evidence="5" id="KW-1185">Reference proteome</keyword>
<dbReference type="GO" id="GO:0019877">
    <property type="term" value="P:diaminopimelate biosynthetic process"/>
    <property type="evidence" value="ECO:0007669"/>
    <property type="project" value="UniProtKB-ARBA"/>
</dbReference>
<keyword evidence="2" id="KW-0464">Manganese</keyword>
<dbReference type="Pfam" id="PF01546">
    <property type="entry name" value="Peptidase_M20"/>
    <property type="match status" value="1"/>
</dbReference>
<feature type="domain" description="Peptidase M20 dimerisation" evidence="3">
    <location>
        <begin position="169"/>
        <end position="263"/>
    </location>
</feature>
<feature type="binding site" evidence="2">
    <location>
        <position position="89"/>
    </location>
    <ligand>
        <name>Mn(2+)</name>
        <dbReference type="ChEBI" id="CHEBI:29035"/>
        <label>2</label>
    </ligand>
</feature>
<dbReference type="SUPFAM" id="SSF55031">
    <property type="entry name" value="Bacterial exopeptidase dimerisation domain"/>
    <property type="match status" value="1"/>
</dbReference>
<accession>A0A923LIL8</accession>
<evidence type="ECO:0000256" key="2">
    <source>
        <dbReference type="PIRSR" id="PIRSR005962-1"/>
    </source>
</evidence>
<dbReference type="Proteomes" id="UP000652477">
    <property type="component" value="Unassembled WGS sequence"/>
</dbReference>
<evidence type="ECO:0000259" key="3">
    <source>
        <dbReference type="Pfam" id="PF07687"/>
    </source>
</evidence>
<name>A0A923LIL8_9FIRM</name>
<protein>
    <submittedName>
        <fullName evidence="4">Amidohydrolase</fullName>
    </submittedName>
</protein>
<organism evidence="4 5">
    <name type="scientific">Mediterraneibacter hominis</name>
    <dbReference type="NCBI Taxonomy" id="2763054"/>
    <lineage>
        <taxon>Bacteria</taxon>
        <taxon>Bacillati</taxon>
        <taxon>Bacillota</taxon>
        <taxon>Clostridia</taxon>
        <taxon>Lachnospirales</taxon>
        <taxon>Lachnospiraceae</taxon>
        <taxon>Mediterraneibacter</taxon>
    </lineage>
</organism>
<evidence type="ECO:0000313" key="5">
    <source>
        <dbReference type="Proteomes" id="UP000652477"/>
    </source>
</evidence>
<dbReference type="EMBL" id="JACOPF010000001">
    <property type="protein sequence ID" value="MBC5688988.1"/>
    <property type="molecule type" value="Genomic_DNA"/>
</dbReference>
<dbReference type="SUPFAM" id="SSF53187">
    <property type="entry name" value="Zn-dependent exopeptidases"/>
    <property type="match status" value="1"/>
</dbReference>
<dbReference type="PANTHER" id="PTHR11014">
    <property type="entry name" value="PEPTIDASE M20 FAMILY MEMBER"/>
    <property type="match status" value="1"/>
</dbReference>
<comment type="cofactor">
    <cofactor evidence="2">
        <name>Mn(2+)</name>
        <dbReference type="ChEBI" id="CHEBI:29035"/>
    </cofactor>
    <text evidence="2">The Mn(2+) ion enhances activity.</text>
</comment>
<dbReference type="InterPro" id="IPR017439">
    <property type="entry name" value="Amidohydrolase"/>
</dbReference>
<dbReference type="CDD" id="cd03886">
    <property type="entry name" value="M20_Acy1"/>
    <property type="match status" value="1"/>
</dbReference>
<dbReference type="GO" id="GO:0050118">
    <property type="term" value="F:N-acetyldiaminopimelate deacetylase activity"/>
    <property type="evidence" value="ECO:0007669"/>
    <property type="project" value="UniProtKB-ARBA"/>
</dbReference>
<dbReference type="InterPro" id="IPR002933">
    <property type="entry name" value="Peptidase_M20"/>
</dbReference>
<dbReference type="AlphaFoldDB" id="A0A923LIL8"/>
<dbReference type="Gene3D" id="3.40.630.10">
    <property type="entry name" value="Zn peptidases"/>
    <property type="match status" value="1"/>
</dbReference>
<dbReference type="PIRSF" id="PIRSF005962">
    <property type="entry name" value="Pept_M20D_amidohydro"/>
    <property type="match status" value="1"/>
</dbReference>
<keyword evidence="2" id="KW-0479">Metal-binding</keyword>
<dbReference type="PANTHER" id="PTHR11014:SF63">
    <property type="entry name" value="METALLOPEPTIDASE, PUTATIVE (AFU_ORTHOLOGUE AFUA_6G09600)-RELATED"/>
    <property type="match status" value="1"/>
</dbReference>
<gene>
    <name evidence="4" type="ORF">H8S37_08625</name>
</gene>
<dbReference type="InterPro" id="IPR011650">
    <property type="entry name" value="Peptidase_M20_dimer"/>
</dbReference>
<dbReference type="Gene3D" id="3.30.70.360">
    <property type="match status" value="1"/>
</dbReference>
<evidence type="ECO:0000256" key="1">
    <source>
        <dbReference type="ARBA" id="ARBA00022801"/>
    </source>
</evidence>
<proteinExistence type="predicted"/>
<feature type="binding site" evidence="2">
    <location>
        <position position="347"/>
    </location>
    <ligand>
        <name>Mn(2+)</name>
        <dbReference type="ChEBI" id="CHEBI:29035"/>
        <label>2</label>
    </ligand>
</feature>
<keyword evidence="1" id="KW-0378">Hydrolase</keyword>
<dbReference type="NCBIfam" id="TIGR01891">
    <property type="entry name" value="amidohydrolases"/>
    <property type="match status" value="1"/>
</dbReference>
<dbReference type="InterPro" id="IPR036264">
    <property type="entry name" value="Bact_exopeptidase_dim_dom"/>
</dbReference>
<feature type="binding site" evidence="2">
    <location>
        <position position="149"/>
    </location>
    <ligand>
        <name>Mn(2+)</name>
        <dbReference type="ChEBI" id="CHEBI:29035"/>
        <label>2</label>
    </ligand>
</feature>
<reference evidence="4" key="1">
    <citation type="submission" date="2020-08" db="EMBL/GenBank/DDBJ databases">
        <title>Genome public.</title>
        <authorList>
            <person name="Liu C."/>
            <person name="Sun Q."/>
        </authorList>
    </citation>
    <scope>NUCLEOTIDE SEQUENCE</scope>
    <source>
        <strain evidence="4">NSJ-55</strain>
    </source>
</reference>
<dbReference type="FunFam" id="3.30.70.360:FF:000001">
    <property type="entry name" value="N-acetyldiaminopimelate deacetylase"/>
    <property type="match status" value="1"/>
</dbReference>